<dbReference type="EMBL" id="NBSK02000004">
    <property type="protein sequence ID" value="KAJ0211944.1"/>
    <property type="molecule type" value="Genomic_DNA"/>
</dbReference>
<organism evidence="1 2">
    <name type="scientific">Lactuca sativa</name>
    <name type="common">Garden lettuce</name>
    <dbReference type="NCBI Taxonomy" id="4236"/>
    <lineage>
        <taxon>Eukaryota</taxon>
        <taxon>Viridiplantae</taxon>
        <taxon>Streptophyta</taxon>
        <taxon>Embryophyta</taxon>
        <taxon>Tracheophyta</taxon>
        <taxon>Spermatophyta</taxon>
        <taxon>Magnoliopsida</taxon>
        <taxon>eudicotyledons</taxon>
        <taxon>Gunneridae</taxon>
        <taxon>Pentapetalae</taxon>
        <taxon>asterids</taxon>
        <taxon>campanulids</taxon>
        <taxon>Asterales</taxon>
        <taxon>Asteraceae</taxon>
        <taxon>Cichorioideae</taxon>
        <taxon>Cichorieae</taxon>
        <taxon>Lactucinae</taxon>
        <taxon>Lactuca</taxon>
    </lineage>
</organism>
<accession>A0A9R1XGN0</accession>
<evidence type="ECO:0000313" key="2">
    <source>
        <dbReference type="Proteomes" id="UP000235145"/>
    </source>
</evidence>
<proteinExistence type="predicted"/>
<reference evidence="1 2" key="1">
    <citation type="journal article" date="2017" name="Nat. Commun.">
        <title>Genome assembly with in vitro proximity ligation data and whole-genome triplication in lettuce.</title>
        <authorList>
            <person name="Reyes-Chin-Wo S."/>
            <person name="Wang Z."/>
            <person name="Yang X."/>
            <person name="Kozik A."/>
            <person name="Arikit S."/>
            <person name="Song C."/>
            <person name="Xia L."/>
            <person name="Froenicke L."/>
            <person name="Lavelle D.O."/>
            <person name="Truco M.J."/>
            <person name="Xia R."/>
            <person name="Zhu S."/>
            <person name="Xu C."/>
            <person name="Xu H."/>
            <person name="Xu X."/>
            <person name="Cox K."/>
            <person name="Korf I."/>
            <person name="Meyers B.C."/>
            <person name="Michelmore R.W."/>
        </authorList>
    </citation>
    <scope>NUCLEOTIDE SEQUENCE [LARGE SCALE GENOMIC DNA]</scope>
    <source>
        <strain evidence="2">cv. Salinas</strain>
        <tissue evidence="1">Seedlings</tissue>
    </source>
</reference>
<dbReference type="PANTHER" id="PTHR46481:SF7">
    <property type="entry name" value="ZINC FINGER BED DOMAIN-CONTAINING PROTEIN RICESLEEPER 2-LIKE"/>
    <property type="match status" value="1"/>
</dbReference>
<name>A0A9R1XGN0_LACSA</name>
<dbReference type="AlphaFoldDB" id="A0A9R1XGN0"/>
<comment type="caution">
    <text evidence="1">The sequence shown here is derived from an EMBL/GenBank/DDBJ whole genome shotgun (WGS) entry which is preliminary data.</text>
</comment>
<gene>
    <name evidence="1" type="ORF">LSAT_V11C400220900</name>
</gene>
<dbReference type="Proteomes" id="UP000235145">
    <property type="component" value="Unassembled WGS sequence"/>
</dbReference>
<dbReference type="InterPro" id="IPR052035">
    <property type="entry name" value="ZnF_BED_domain_contain"/>
</dbReference>
<protein>
    <submittedName>
        <fullName evidence="1">Uncharacterized protein</fullName>
    </submittedName>
</protein>
<keyword evidence="2" id="KW-1185">Reference proteome</keyword>
<evidence type="ECO:0000313" key="1">
    <source>
        <dbReference type="EMBL" id="KAJ0211944.1"/>
    </source>
</evidence>
<sequence>MTIKTKKVKQQTRRKNMSKGRLIGRIMMSLRLAMFNIEKANGVIHCSKLIGELPFEFVENETFIEYTNALNGKVVLLCRSTISKRVVDYYVEEKAKLYKFFSNHLSNVHLITNFWTSSC</sequence>
<dbReference type="PANTHER" id="PTHR46481">
    <property type="entry name" value="ZINC FINGER BED DOMAIN-CONTAINING PROTEIN 4"/>
    <property type="match status" value="1"/>
</dbReference>